<proteinExistence type="predicted"/>
<feature type="region of interest" description="Disordered" evidence="1">
    <location>
        <begin position="27"/>
        <end position="87"/>
    </location>
</feature>
<dbReference type="EMBL" id="PGXC01000002">
    <property type="protein sequence ID" value="PKK91802.1"/>
    <property type="molecule type" value="Genomic_DNA"/>
</dbReference>
<evidence type="ECO:0000256" key="1">
    <source>
        <dbReference type="SAM" id="MobiDB-lite"/>
    </source>
</evidence>
<dbReference type="Proteomes" id="UP000233256">
    <property type="component" value="Unassembled WGS sequence"/>
</dbReference>
<organism evidence="3 4">
    <name type="scientific">Candidatus Wallbacteria bacterium HGW-Wallbacteria-1</name>
    <dbReference type="NCBI Taxonomy" id="2013854"/>
    <lineage>
        <taxon>Bacteria</taxon>
        <taxon>Candidatus Walliibacteriota</taxon>
    </lineage>
</organism>
<comment type="caution">
    <text evidence="3">The sequence shown here is derived from an EMBL/GenBank/DDBJ whole genome shotgun (WGS) entry which is preliminary data.</text>
</comment>
<protein>
    <submittedName>
        <fullName evidence="3">Uncharacterized protein</fullName>
    </submittedName>
</protein>
<reference evidence="3 4" key="1">
    <citation type="journal article" date="2017" name="ISME J.">
        <title>Potential for microbial H2 and metal transformations associated with novel bacteria and archaea in deep terrestrial subsurface sediments.</title>
        <authorList>
            <person name="Hernsdorf A.W."/>
            <person name="Amano Y."/>
            <person name="Miyakawa K."/>
            <person name="Ise K."/>
            <person name="Suzuki Y."/>
            <person name="Anantharaman K."/>
            <person name="Probst A."/>
            <person name="Burstein D."/>
            <person name="Thomas B.C."/>
            <person name="Banfield J.F."/>
        </authorList>
    </citation>
    <scope>NUCLEOTIDE SEQUENCE [LARGE SCALE GENOMIC DNA]</scope>
    <source>
        <strain evidence="3">HGW-Wallbacteria-1</strain>
    </source>
</reference>
<evidence type="ECO:0000256" key="2">
    <source>
        <dbReference type="SAM" id="SignalP"/>
    </source>
</evidence>
<keyword evidence="2" id="KW-0732">Signal</keyword>
<dbReference type="AlphaFoldDB" id="A0A2N1PU47"/>
<feature type="compositionally biased region" description="Basic and acidic residues" evidence="1">
    <location>
        <begin position="39"/>
        <end position="56"/>
    </location>
</feature>
<sequence length="157" mass="17832">MNRTSSKYLMTLVVLAFLAMVSAASAQDWDSGGSGGGGLKEEKKSEYLPPNPDKDPFLPLVKKDRPKRRQTARQVQTNIKKPVQPSEPAVQEIELKVLMILGNEERRMAMCEFQGQLKELKKDDNVPGFFKVVELKPDELVVFSHKTKRRRVFKMGK</sequence>
<gene>
    <name evidence="3" type="ORF">CVV64_03835</name>
</gene>
<evidence type="ECO:0000313" key="3">
    <source>
        <dbReference type="EMBL" id="PKK91802.1"/>
    </source>
</evidence>
<evidence type="ECO:0000313" key="4">
    <source>
        <dbReference type="Proteomes" id="UP000233256"/>
    </source>
</evidence>
<feature type="signal peptide" evidence="2">
    <location>
        <begin position="1"/>
        <end position="26"/>
    </location>
</feature>
<accession>A0A2N1PU47</accession>
<feature type="chain" id="PRO_5014774460" evidence="2">
    <location>
        <begin position="27"/>
        <end position="157"/>
    </location>
</feature>
<name>A0A2N1PU47_9BACT</name>